<dbReference type="PROSITE" id="PS01287">
    <property type="entry name" value="RTC"/>
    <property type="match status" value="1"/>
</dbReference>
<protein>
    <submittedName>
        <fullName evidence="2">Cold shock domain-containing protein</fullName>
    </submittedName>
</protein>
<dbReference type="EMBL" id="JAWNFV010000016">
    <property type="protein sequence ID" value="MDY5141170.1"/>
    <property type="molecule type" value="Genomic_DNA"/>
</dbReference>
<accession>A0AAW9HLJ3</accession>
<dbReference type="Gene3D" id="2.40.50.140">
    <property type="entry name" value="Nucleic acid-binding proteins"/>
    <property type="match status" value="1"/>
</dbReference>
<dbReference type="PROSITE" id="PS51857">
    <property type="entry name" value="CSD_2"/>
    <property type="match status" value="1"/>
</dbReference>
<proteinExistence type="predicted"/>
<dbReference type="GeneID" id="92812844"/>
<gene>
    <name evidence="2" type="ORF">R6G74_07620</name>
    <name evidence="3" type="ORF">R6P33_03810</name>
</gene>
<reference evidence="2 4" key="1">
    <citation type="submission" date="2023-10" db="EMBL/GenBank/DDBJ databases">
        <title>Whole Genome based description of the genera Actinobaculum and Actinotignum reveals a complex phylogenetic relationship within the species included in the genus Actinotignum.</title>
        <authorList>
            <person name="Jensen C.S."/>
            <person name="Dargis R."/>
            <person name="Kemp M."/>
            <person name="Christensen J.J."/>
        </authorList>
    </citation>
    <scope>NUCLEOTIDE SEQUENCE</scope>
    <source>
        <strain evidence="3 4">SLA_B089</strain>
        <strain evidence="2">SLA_B245</strain>
    </source>
</reference>
<evidence type="ECO:0000313" key="2">
    <source>
        <dbReference type="EMBL" id="MDY5141170.1"/>
    </source>
</evidence>
<dbReference type="InterPro" id="IPR011129">
    <property type="entry name" value="CSD"/>
</dbReference>
<dbReference type="SMART" id="SM00357">
    <property type="entry name" value="CSP"/>
    <property type="match status" value="1"/>
</dbReference>
<name>A0AAW9HLJ3_9ACTO</name>
<dbReference type="EMBL" id="JAWNFY010000008">
    <property type="protein sequence ID" value="MDY5146150.1"/>
    <property type="molecule type" value="Genomic_DNA"/>
</dbReference>
<dbReference type="Proteomes" id="UP001284901">
    <property type="component" value="Unassembled WGS sequence"/>
</dbReference>
<evidence type="ECO:0000313" key="4">
    <source>
        <dbReference type="Proteomes" id="UP001284901"/>
    </source>
</evidence>
<dbReference type="RefSeq" id="WP_026428428.1">
    <property type="nucleotide sequence ID" value="NZ_CAUPFC010000003.1"/>
</dbReference>
<comment type="caution">
    <text evidence="2">The sequence shown here is derived from an EMBL/GenBank/DDBJ whole genome shotgun (WGS) entry which is preliminary data.</text>
</comment>
<evidence type="ECO:0000259" key="1">
    <source>
        <dbReference type="PROSITE" id="PS51857"/>
    </source>
</evidence>
<feature type="domain" description="CSD" evidence="1">
    <location>
        <begin position="1"/>
        <end position="64"/>
    </location>
</feature>
<dbReference type="GO" id="GO:0003676">
    <property type="term" value="F:nucleic acid binding"/>
    <property type="evidence" value="ECO:0007669"/>
    <property type="project" value="InterPro"/>
</dbReference>
<dbReference type="AlphaFoldDB" id="A0AAW9HLJ3"/>
<evidence type="ECO:0000313" key="5">
    <source>
        <dbReference type="Proteomes" id="UP001288320"/>
    </source>
</evidence>
<dbReference type="Proteomes" id="UP001288320">
    <property type="component" value="Unassembled WGS sequence"/>
</dbReference>
<dbReference type="SUPFAM" id="SSF50249">
    <property type="entry name" value="Nucleic acid-binding proteins"/>
    <property type="match status" value="1"/>
</dbReference>
<evidence type="ECO:0000313" key="3">
    <source>
        <dbReference type="EMBL" id="MDY5146150.1"/>
    </source>
</evidence>
<sequence length="125" mass="13554">MPTGKVKFFDAAKGFGFIVSDEDGAQVFLPSSALPEGLTPRKGQRVSFGLADTRRGPQALNVEPITKLESLARKNRRSPEETVVIVEDLIRLLDGASTQLRRGRYPEGGGQIARALRAVADDFDA</sequence>
<dbReference type="CDD" id="cd04458">
    <property type="entry name" value="CSP_CDS"/>
    <property type="match status" value="1"/>
</dbReference>
<keyword evidence="4" id="KW-1185">Reference proteome</keyword>
<dbReference type="InterPro" id="IPR012340">
    <property type="entry name" value="NA-bd_OB-fold"/>
</dbReference>
<organism evidence="2 5">
    <name type="scientific">Actinotignum timonense</name>
    <dbReference type="NCBI Taxonomy" id="1870995"/>
    <lineage>
        <taxon>Bacteria</taxon>
        <taxon>Bacillati</taxon>
        <taxon>Actinomycetota</taxon>
        <taxon>Actinomycetes</taxon>
        <taxon>Actinomycetales</taxon>
        <taxon>Actinomycetaceae</taxon>
        <taxon>Actinotignum</taxon>
    </lineage>
</organism>
<dbReference type="Pfam" id="PF00313">
    <property type="entry name" value="CSD"/>
    <property type="match status" value="1"/>
</dbReference>
<dbReference type="InterPro" id="IPR020719">
    <property type="entry name" value="RNA3'_term_phos_cycl-like_CS"/>
</dbReference>
<dbReference type="InterPro" id="IPR002059">
    <property type="entry name" value="CSP_DNA-bd"/>
</dbReference>